<reference evidence="2 3" key="1">
    <citation type="journal article" date="2018" name="Syst. Appl. Microbiol.">
        <title>Abditibacterium utsteinense sp. nov., the first cultivated member of candidate phylum FBP, isolated from ice-free Antarctic soil samples.</title>
        <authorList>
            <person name="Tahon G."/>
            <person name="Tytgat B."/>
            <person name="Lebbe L."/>
            <person name="Carlier A."/>
            <person name="Willems A."/>
        </authorList>
    </citation>
    <scope>NUCLEOTIDE SEQUENCE [LARGE SCALE GENOMIC DNA]</scope>
    <source>
        <strain evidence="2 3">LMG 29911</strain>
    </source>
</reference>
<keyword evidence="3" id="KW-1185">Reference proteome</keyword>
<evidence type="ECO:0000313" key="3">
    <source>
        <dbReference type="Proteomes" id="UP000237684"/>
    </source>
</evidence>
<feature type="transmembrane region" description="Helical" evidence="1">
    <location>
        <begin position="172"/>
        <end position="197"/>
    </location>
</feature>
<feature type="transmembrane region" description="Helical" evidence="1">
    <location>
        <begin position="68"/>
        <end position="89"/>
    </location>
</feature>
<dbReference type="RefSeq" id="WP_105482292.1">
    <property type="nucleotide sequence ID" value="NZ_NIGF01000001.1"/>
</dbReference>
<dbReference type="InParanoid" id="A0A2S8SWY5"/>
<dbReference type="Proteomes" id="UP000237684">
    <property type="component" value="Unassembled WGS sequence"/>
</dbReference>
<feature type="transmembrane region" description="Helical" evidence="1">
    <location>
        <begin position="38"/>
        <end position="56"/>
    </location>
</feature>
<keyword evidence="1" id="KW-0472">Membrane</keyword>
<comment type="caution">
    <text evidence="2">The sequence shown here is derived from an EMBL/GenBank/DDBJ whole genome shotgun (WGS) entry which is preliminary data.</text>
</comment>
<keyword evidence="1" id="KW-1133">Transmembrane helix</keyword>
<feature type="transmembrane region" description="Helical" evidence="1">
    <location>
        <begin position="130"/>
        <end position="152"/>
    </location>
</feature>
<feature type="transmembrane region" description="Helical" evidence="1">
    <location>
        <begin position="204"/>
        <end position="221"/>
    </location>
</feature>
<dbReference type="AlphaFoldDB" id="A0A2S8SWY5"/>
<gene>
    <name evidence="2" type="ORF">B1R32_10149</name>
</gene>
<name>A0A2S8SWY5_9BACT</name>
<accession>A0A2S8SWY5</accession>
<proteinExistence type="predicted"/>
<feature type="transmembrane region" description="Helical" evidence="1">
    <location>
        <begin position="12"/>
        <end position="31"/>
    </location>
</feature>
<feature type="transmembrane region" description="Helical" evidence="1">
    <location>
        <begin position="233"/>
        <end position="250"/>
    </location>
</feature>
<evidence type="ECO:0000256" key="1">
    <source>
        <dbReference type="SAM" id="Phobius"/>
    </source>
</evidence>
<dbReference type="OrthoDB" id="1145132at2"/>
<evidence type="ECO:0000313" key="2">
    <source>
        <dbReference type="EMBL" id="PQV65311.1"/>
    </source>
</evidence>
<dbReference type="EMBL" id="NIGF01000001">
    <property type="protein sequence ID" value="PQV65311.1"/>
    <property type="molecule type" value="Genomic_DNA"/>
</dbReference>
<organism evidence="2 3">
    <name type="scientific">Abditibacterium utsteinense</name>
    <dbReference type="NCBI Taxonomy" id="1960156"/>
    <lineage>
        <taxon>Bacteria</taxon>
        <taxon>Pseudomonadati</taxon>
        <taxon>Abditibacteriota</taxon>
        <taxon>Abditibacteriia</taxon>
        <taxon>Abditibacteriales</taxon>
        <taxon>Abditibacteriaceae</taxon>
        <taxon>Abditibacterium</taxon>
    </lineage>
</organism>
<sequence length="274" mass="27918">MISSLPLPIQAGFWGLVSGSALVLGALIGFFTKVPQRVIAAIMAFGSGVLISALSFELIDEAYKSGGIGPTALGFIGGASIYTLANYALAKQGAKHRKRSGEKQPSEADDGGSGLAIAVGALLDGIPESIVIGLSLLGGAGVSMVAVIAIFLSNVPEGLSSSAGMKKSGRSAFYVFGVWIGIALISGFASLLGYTLFGHYSPQVVAATTAVAAGAILSMLADTMIPEAFADAHDFAGIITVIGFLCAFMLSKSEEKSTTVEAPQTRNAPTSQQH</sequence>
<protein>
    <submittedName>
        <fullName evidence="2">Zinc transporter, ZIP family</fullName>
    </submittedName>
</protein>
<keyword evidence="1" id="KW-0812">Transmembrane</keyword>